<dbReference type="InterPro" id="IPR043128">
    <property type="entry name" value="Rev_trsase/Diguanyl_cyclase"/>
</dbReference>
<evidence type="ECO:0000256" key="1">
    <source>
        <dbReference type="SAM" id="MobiDB-lite"/>
    </source>
</evidence>
<dbReference type="OrthoDB" id="851428at2759"/>
<keyword evidence="3" id="KW-1185">Reference proteome</keyword>
<proteinExistence type="predicted"/>
<organism evidence="2 3">
    <name type="scientific">Gossypium australe</name>
    <dbReference type="NCBI Taxonomy" id="47621"/>
    <lineage>
        <taxon>Eukaryota</taxon>
        <taxon>Viridiplantae</taxon>
        <taxon>Streptophyta</taxon>
        <taxon>Embryophyta</taxon>
        <taxon>Tracheophyta</taxon>
        <taxon>Spermatophyta</taxon>
        <taxon>Magnoliopsida</taxon>
        <taxon>eudicotyledons</taxon>
        <taxon>Gunneridae</taxon>
        <taxon>Pentapetalae</taxon>
        <taxon>rosids</taxon>
        <taxon>malvids</taxon>
        <taxon>Malvales</taxon>
        <taxon>Malvaceae</taxon>
        <taxon>Malvoideae</taxon>
        <taxon>Gossypium</taxon>
    </lineage>
</organism>
<dbReference type="PANTHER" id="PTHR15503">
    <property type="entry name" value="LDOC1 RELATED"/>
    <property type="match status" value="1"/>
</dbReference>
<dbReference type="Gene3D" id="3.30.70.270">
    <property type="match status" value="1"/>
</dbReference>
<gene>
    <name evidence="2" type="ORF">EPI10_001473</name>
</gene>
<dbReference type="InterPro" id="IPR043502">
    <property type="entry name" value="DNA/RNA_pol_sf"/>
</dbReference>
<dbReference type="EMBL" id="SMMG02000007">
    <property type="protein sequence ID" value="KAA3466377.1"/>
    <property type="molecule type" value="Genomic_DNA"/>
</dbReference>
<feature type="region of interest" description="Disordered" evidence="1">
    <location>
        <begin position="1"/>
        <end position="43"/>
    </location>
</feature>
<name>A0A5B6VB65_9ROSI</name>
<dbReference type="AlphaFoldDB" id="A0A5B6VB65"/>
<evidence type="ECO:0000313" key="2">
    <source>
        <dbReference type="EMBL" id="KAA3466377.1"/>
    </source>
</evidence>
<dbReference type="PANTHER" id="PTHR15503:SF45">
    <property type="entry name" value="RNA-DIRECTED DNA POLYMERASE HOMOLOG"/>
    <property type="match status" value="1"/>
</dbReference>
<dbReference type="InterPro" id="IPR032567">
    <property type="entry name" value="RTL1-rel"/>
</dbReference>
<accession>A0A5B6VB65</accession>
<protein>
    <submittedName>
        <fullName evidence="2">Gag-Pol polyprotein</fullName>
    </submittedName>
</protein>
<comment type="caution">
    <text evidence="2">The sequence shown here is derived from an EMBL/GenBank/DDBJ whole genome shotgun (WGS) entry which is preliminary data.</text>
</comment>
<reference evidence="3" key="1">
    <citation type="journal article" date="2019" name="Plant Biotechnol. J.">
        <title>Genome sequencing of the Australian wild diploid species Gossypium australe highlights disease resistance and delayed gland morphogenesis.</title>
        <authorList>
            <person name="Cai Y."/>
            <person name="Cai X."/>
            <person name="Wang Q."/>
            <person name="Wang P."/>
            <person name="Zhang Y."/>
            <person name="Cai C."/>
            <person name="Xu Y."/>
            <person name="Wang K."/>
            <person name="Zhou Z."/>
            <person name="Wang C."/>
            <person name="Geng S."/>
            <person name="Li B."/>
            <person name="Dong Q."/>
            <person name="Hou Y."/>
            <person name="Wang H."/>
            <person name="Ai P."/>
            <person name="Liu Z."/>
            <person name="Yi F."/>
            <person name="Sun M."/>
            <person name="An G."/>
            <person name="Cheng J."/>
            <person name="Zhang Y."/>
            <person name="Shi Q."/>
            <person name="Xie Y."/>
            <person name="Shi X."/>
            <person name="Chang Y."/>
            <person name="Huang F."/>
            <person name="Chen Y."/>
            <person name="Hong S."/>
            <person name="Mi L."/>
            <person name="Sun Q."/>
            <person name="Zhang L."/>
            <person name="Zhou B."/>
            <person name="Peng R."/>
            <person name="Zhang X."/>
            <person name="Liu F."/>
        </authorList>
    </citation>
    <scope>NUCLEOTIDE SEQUENCE [LARGE SCALE GENOMIC DNA]</scope>
    <source>
        <strain evidence="3">cv. PA1801</strain>
    </source>
</reference>
<feature type="compositionally biased region" description="Basic and acidic residues" evidence="1">
    <location>
        <begin position="34"/>
        <end position="43"/>
    </location>
</feature>
<sequence>MVEKDRPQNWRPSNMSTRGRPPRNVGNVSGSRGATRDSAVRSEARTPARAYVIHAREETSSPDVIIGTFSLYNTNVIALIDPGLTHSYVCENLVSIEKLPVEITEFMIKVSNPLGKYVLVDKVCKNYPLMTRGYYFSTDLMLLPFDEFDLTLHDAIVNSRRKFIKLKCQNGEILQIESNDSSELPTVISSMDNDAYLAYVLDTEVSESKILSVPPVCEFSDVFPEELPSLPLIRENGSNRIKRVESSVARIDRQRFCTTELFALGCTGIVCKEERQHDENVYDYRQLNKVTIKNKYPLPQIDDLFDQLKGDTIFSRMI</sequence>
<dbReference type="SUPFAM" id="SSF56672">
    <property type="entry name" value="DNA/RNA polymerases"/>
    <property type="match status" value="1"/>
</dbReference>
<evidence type="ECO:0000313" key="3">
    <source>
        <dbReference type="Proteomes" id="UP000325315"/>
    </source>
</evidence>
<dbReference type="CDD" id="cd00303">
    <property type="entry name" value="retropepsin_like"/>
    <property type="match status" value="1"/>
</dbReference>
<dbReference type="Pfam" id="PF08284">
    <property type="entry name" value="RVP_2"/>
    <property type="match status" value="1"/>
</dbReference>
<dbReference type="Proteomes" id="UP000325315">
    <property type="component" value="Unassembled WGS sequence"/>
</dbReference>